<organism evidence="2 3">
    <name type="scientific">Craurococcus roseus</name>
    <dbReference type="NCBI Taxonomy" id="77585"/>
    <lineage>
        <taxon>Bacteria</taxon>
        <taxon>Pseudomonadati</taxon>
        <taxon>Pseudomonadota</taxon>
        <taxon>Alphaproteobacteria</taxon>
        <taxon>Acetobacterales</taxon>
        <taxon>Acetobacteraceae</taxon>
        <taxon>Craurococcus</taxon>
    </lineage>
</organism>
<keyword evidence="3" id="KW-1185">Reference proteome</keyword>
<evidence type="ECO:0000313" key="2">
    <source>
        <dbReference type="EMBL" id="GAA0572504.1"/>
    </source>
</evidence>
<dbReference type="Proteomes" id="UP001501588">
    <property type="component" value="Unassembled WGS sequence"/>
</dbReference>
<evidence type="ECO:0000313" key="3">
    <source>
        <dbReference type="Proteomes" id="UP001501588"/>
    </source>
</evidence>
<dbReference type="SUPFAM" id="SSF56300">
    <property type="entry name" value="Metallo-dependent phosphatases"/>
    <property type="match status" value="1"/>
</dbReference>
<name>A0ABP3PTQ9_9PROT</name>
<evidence type="ECO:0000259" key="1">
    <source>
        <dbReference type="Pfam" id="PF00149"/>
    </source>
</evidence>
<sequence>MSLSQARDDLRARGFRGLRVVGDVHGDARAFAYAIRGAEAEDLFVLQLGDLTDYGPDSPEALRLAFALLDGGRGRFLLGNHDHKLHRALSGGRVRVAEGLGRTLAQLEEAPDGEALARRAVEEIARAPAWLALGDWGFVHGGWHVAMRHQTPPPDAGARKPDQLLSRALYGQVTGRMQPDGYPERLHGWVDRIPAGFAVYCGHERRSTDGRPYRQRGAGGGEAVFMDTGAGKGGHLSWVDLAW</sequence>
<gene>
    <name evidence="2" type="ORF">GCM10009416_08950</name>
</gene>
<dbReference type="PANTHER" id="PTHR42850">
    <property type="entry name" value="METALLOPHOSPHOESTERASE"/>
    <property type="match status" value="1"/>
</dbReference>
<feature type="domain" description="Calcineurin-like phosphoesterase" evidence="1">
    <location>
        <begin position="20"/>
        <end position="167"/>
    </location>
</feature>
<comment type="caution">
    <text evidence="2">The sequence shown here is derived from an EMBL/GenBank/DDBJ whole genome shotgun (WGS) entry which is preliminary data.</text>
</comment>
<reference evidence="3" key="1">
    <citation type="journal article" date="2019" name="Int. J. Syst. Evol. Microbiol.">
        <title>The Global Catalogue of Microorganisms (GCM) 10K type strain sequencing project: providing services to taxonomists for standard genome sequencing and annotation.</title>
        <authorList>
            <consortium name="The Broad Institute Genomics Platform"/>
            <consortium name="The Broad Institute Genome Sequencing Center for Infectious Disease"/>
            <person name="Wu L."/>
            <person name="Ma J."/>
        </authorList>
    </citation>
    <scope>NUCLEOTIDE SEQUENCE [LARGE SCALE GENOMIC DNA]</scope>
    <source>
        <strain evidence="3">JCM 9933</strain>
    </source>
</reference>
<protein>
    <recommendedName>
        <fullName evidence="1">Calcineurin-like phosphoesterase domain-containing protein</fullName>
    </recommendedName>
</protein>
<dbReference type="Pfam" id="PF00149">
    <property type="entry name" value="Metallophos"/>
    <property type="match status" value="1"/>
</dbReference>
<dbReference type="InterPro" id="IPR050126">
    <property type="entry name" value="Ap4A_hydrolase"/>
</dbReference>
<dbReference type="PANTHER" id="PTHR42850:SF4">
    <property type="entry name" value="ZINC-DEPENDENT ENDOPOLYPHOSPHATASE"/>
    <property type="match status" value="1"/>
</dbReference>
<dbReference type="InterPro" id="IPR029052">
    <property type="entry name" value="Metallo-depent_PP-like"/>
</dbReference>
<dbReference type="InterPro" id="IPR004843">
    <property type="entry name" value="Calcineurin-like_PHP"/>
</dbReference>
<dbReference type="Gene3D" id="3.60.21.10">
    <property type="match status" value="1"/>
</dbReference>
<accession>A0ABP3PTQ9</accession>
<dbReference type="EMBL" id="BAAAFZ010000008">
    <property type="protein sequence ID" value="GAA0572504.1"/>
    <property type="molecule type" value="Genomic_DNA"/>
</dbReference>
<proteinExistence type="predicted"/>
<dbReference type="RefSeq" id="WP_343893954.1">
    <property type="nucleotide sequence ID" value="NZ_BAAAFZ010000008.1"/>
</dbReference>